<dbReference type="Pfam" id="PF03734">
    <property type="entry name" value="YkuD"/>
    <property type="match status" value="1"/>
</dbReference>
<dbReference type="GO" id="GO:0018104">
    <property type="term" value="P:peptidoglycan-protein cross-linking"/>
    <property type="evidence" value="ECO:0007669"/>
    <property type="project" value="TreeGrafter"/>
</dbReference>
<reference evidence="14 15" key="1">
    <citation type="submission" date="2020-01" db="EMBL/GenBank/DDBJ databases">
        <title>Ponticoccus aerotolerans gen. nov., sp. nov., an anaerobic bacterium and proposal of Ponticoccusceae fam. nov., Ponticoccusles ord. nov. and Ponticoccuse classis nov. in the phylum Kiritimatiellaeota.</title>
        <authorList>
            <person name="Zhou L.Y."/>
            <person name="Du Z.J."/>
        </authorList>
    </citation>
    <scope>NUCLEOTIDE SEQUENCE [LARGE SCALE GENOMIC DNA]</scope>
    <source>
        <strain evidence="14 15">S-5007</strain>
    </source>
</reference>
<keyword evidence="5" id="KW-0378">Hydrolase</keyword>
<dbReference type="GO" id="GO:0005576">
    <property type="term" value="C:extracellular region"/>
    <property type="evidence" value="ECO:0007669"/>
    <property type="project" value="TreeGrafter"/>
</dbReference>
<dbReference type="GO" id="GO:0071972">
    <property type="term" value="F:peptidoglycan L,D-transpeptidase activity"/>
    <property type="evidence" value="ECO:0007669"/>
    <property type="project" value="TreeGrafter"/>
</dbReference>
<evidence type="ECO:0000313" key="15">
    <source>
        <dbReference type="Proteomes" id="UP000464954"/>
    </source>
</evidence>
<evidence type="ECO:0000259" key="12">
    <source>
        <dbReference type="PROSITE" id="PS51782"/>
    </source>
</evidence>
<dbReference type="GO" id="GO:0071555">
    <property type="term" value="P:cell wall organization"/>
    <property type="evidence" value="ECO:0007669"/>
    <property type="project" value="UniProtKB-UniRule"/>
</dbReference>
<gene>
    <name evidence="14" type="ORF">GT409_14520</name>
</gene>
<dbReference type="Proteomes" id="UP000464954">
    <property type="component" value="Chromosome"/>
</dbReference>
<keyword evidence="11" id="KW-0812">Transmembrane</keyword>
<keyword evidence="6 9" id="KW-0133">Cell shape</keyword>
<dbReference type="InterPro" id="IPR005490">
    <property type="entry name" value="LD_TPept_cat_dom"/>
</dbReference>
<dbReference type="InterPro" id="IPR038063">
    <property type="entry name" value="Transpep_catalytic_dom"/>
</dbReference>
<dbReference type="KEGG" id="taer:GT409_14520"/>
<dbReference type="Gene3D" id="3.10.350.10">
    <property type="entry name" value="LysM domain"/>
    <property type="match status" value="1"/>
</dbReference>
<dbReference type="GO" id="GO:0008360">
    <property type="term" value="P:regulation of cell shape"/>
    <property type="evidence" value="ECO:0007669"/>
    <property type="project" value="UniProtKB-UniRule"/>
</dbReference>
<dbReference type="AlphaFoldDB" id="A0A6P1M9U4"/>
<proteinExistence type="inferred from homology"/>
<keyword evidence="3" id="KW-0328">Glycosyltransferase</keyword>
<comment type="similarity">
    <text evidence="2">Belongs to the YkuD family.</text>
</comment>
<evidence type="ECO:0000256" key="2">
    <source>
        <dbReference type="ARBA" id="ARBA00005992"/>
    </source>
</evidence>
<evidence type="ECO:0000313" key="14">
    <source>
        <dbReference type="EMBL" id="QHI70601.1"/>
    </source>
</evidence>
<keyword evidence="4" id="KW-0808">Transferase</keyword>
<sequence>MADIYVRPYGERNRNPLRFLLPVLLIAALVGGGVWWWLERPEPEEKPTITETPASSTVASETPKIASTPKVVSTPKASAAATAPGASEDVQRLYDEAQAQLSAGKLARASALFGEVVEKSKDPDLAMNALRVQGRVNVKLFLSEIPSEYKKTYVIQPGDSLDRIARKNGTTVDLLRKMNGIEGNLIYPGARLFVPAAPFLVEVDKSDRKLDLTINGQLFKRYAVGVGRYGKTPVGTFFTVVHQENPDWTPPSGGIVKFGDPRNVLGTRWMSFEDKARPELKGFGIHGTSARDSIGGETSNGCIRMLNEDVEEVFMLIPRGTKVVIQE</sequence>
<dbReference type="Gene3D" id="2.40.440.10">
    <property type="entry name" value="L,D-transpeptidase catalytic domain-like"/>
    <property type="match status" value="1"/>
</dbReference>
<evidence type="ECO:0000256" key="9">
    <source>
        <dbReference type="PROSITE-ProRule" id="PRU01373"/>
    </source>
</evidence>
<dbReference type="SUPFAM" id="SSF54106">
    <property type="entry name" value="LysM domain"/>
    <property type="match status" value="1"/>
</dbReference>
<comment type="pathway">
    <text evidence="1 9">Cell wall biogenesis; peptidoglycan biosynthesis.</text>
</comment>
<accession>A0A6P1M9U4</accession>
<evidence type="ECO:0000256" key="11">
    <source>
        <dbReference type="SAM" id="Phobius"/>
    </source>
</evidence>
<organism evidence="14 15">
    <name type="scientific">Tichowtungia aerotolerans</name>
    <dbReference type="NCBI Taxonomy" id="2697043"/>
    <lineage>
        <taxon>Bacteria</taxon>
        <taxon>Pseudomonadati</taxon>
        <taxon>Kiritimatiellota</taxon>
        <taxon>Tichowtungiia</taxon>
        <taxon>Tichowtungiales</taxon>
        <taxon>Tichowtungiaceae</taxon>
        <taxon>Tichowtungia</taxon>
    </lineage>
</organism>
<keyword evidence="8 9" id="KW-0961">Cell wall biogenesis/degradation</keyword>
<dbReference type="PROSITE" id="PS51782">
    <property type="entry name" value="LYSM"/>
    <property type="match status" value="1"/>
</dbReference>
<evidence type="ECO:0000256" key="10">
    <source>
        <dbReference type="SAM" id="MobiDB-lite"/>
    </source>
</evidence>
<dbReference type="EMBL" id="CP047593">
    <property type="protein sequence ID" value="QHI70601.1"/>
    <property type="molecule type" value="Genomic_DNA"/>
</dbReference>
<feature type="domain" description="L,D-TPase catalytic" evidence="13">
    <location>
        <begin position="199"/>
        <end position="326"/>
    </location>
</feature>
<evidence type="ECO:0000259" key="13">
    <source>
        <dbReference type="PROSITE" id="PS52029"/>
    </source>
</evidence>
<dbReference type="Pfam" id="PF01476">
    <property type="entry name" value="LysM"/>
    <property type="match status" value="1"/>
</dbReference>
<dbReference type="SUPFAM" id="SSF141523">
    <property type="entry name" value="L,D-transpeptidase catalytic domain-like"/>
    <property type="match status" value="1"/>
</dbReference>
<keyword evidence="15" id="KW-1185">Reference proteome</keyword>
<keyword evidence="7 9" id="KW-0573">Peptidoglycan synthesis</keyword>
<dbReference type="UniPathway" id="UPA00219"/>
<feature type="transmembrane region" description="Helical" evidence="11">
    <location>
        <begin position="20"/>
        <end position="38"/>
    </location>
</feature>
<feature type="region of interest" description="Disordered" evidence="10">
    <location>
        <begin position="45"/>
        <end position="70"/>
    </location>
</feature>
<dbReference type="CDD" id="cd00118">
    <property type="entry name" value="LysM"/>
    <property type="match status" value="1"/>
</dbReference>
<evidence type="ECO:0000256" key="5">
    <source>
        <dbReference type="ARBA" id="ARBA00022801"/>
    </source>
</evidence>
<dbReference type="PROSITE" id="PS52029">
    <property type="entry name" value="LD_TPASE"/>
    <property type="match status" value="1"/>
</dbReference>
<feature type="domain" description="LysM" evidence="12">
    <location>
        <begin position="151"/>
        <end position="194"/>
    </location>
</feature>
<evidence type="ECO:0000256" key="4">
    <source>
        <dbReference type="ARBA" id="ARBA00022679"/>
    </source>
</evidence>
<keyword evidence="11" id="KW-1133">Transmembrane helix</keyword>
<dbReference type="SMART" id="SM00257">
    <property type="entry name" value="LysM"/>
    <property type="match status" value="1"/>
</dbReference>
<dbReference type="GO" id="GO:0016757">
    <property type="term" value="F:glycosyltransferase activity"/>
    <property type="evidence" value="ECO:0007669"/>
    <property type="project" value="UniProtKB-KW"/>
</dbReference>
<protein>
    <submittedName>
        <fullName evidence="14">L,D-transpeptidase family protein</fullName>
    </submittedName>
</protein>
<dbReference type="InterPro" id="IPR036779">
    <property type="entry name" value="LysM_dom_sf"/>
</dbReference>
<evidence type="ECO:0000256" key="6">
    <source>
        <dbReference type="ARBA" id="ARBA00022960"/>
    </source>
</evidence>
<dbReference type="CDD" id="cd16913">
    <property type="entry name" value="YkuD_like"/>
    <property type="match status" value="1"/>
</dbReference>
<dbReference type="PANTHER" id="PTHR30582">
    <property type="entry name" value="L,D-TRANSPEPTIDASE"/>
    <property type="match status" value="1"/>
</dbReference>
<feature type="active site" description="Nucleophile" evidence="9">
    <location>
        <position position="302"/>
    </location>
</feature>
<evidence type="ECO:0000256" key="1">
    <source>
        <dbReference type="ARBA" id="ARBA00004752"/>
    </source>
</evidence>
<dbReference type="InterPro" id="IPR018392">
    <property type="entry name" value="LysM"/>
</dbReference>
<name>A0A6P1M9U4_9BACT</name>
<dbReference type="RefSeq" id="WP_160629775.1">
    <property type="nucleotide sequence ID" value="NZ_CP047593.1"/>
</dbReference>
<evidence type="ECO:0000256" key="3">
    <source>
        <dbReference type="ARBA" id="ARBA00022676"/>
    </source>
</evidence>
<dbReference type="InterPro" id="IPR050979">
    <property type="entry name" value="LD-transpeptidase"/>
</dbReference>
<keyword evidence="11" id="KW-0472">Membrane</keyword>
<feature type="active site" description="Proton donor/acceptor" evidence="9">
    <location>
        <position position="286"/>
    </location>
</feature>
<dbReference type="PANTHER" id="PTHR30582:SF24">
    <property type="entry name" value="L,D-TRANSPEPTIDASE ERFK_SRFK-RELATED"/>
    <property type="match status" value="1"/>
</dbReference>
<evidence type="ECO:0000256" key="8">
    <source>
        <dbReference type="ARBA" id="ARBA00023316"/>
    </source>
</evidence>
<evidence type="ECO:0000256" key="7">
    <source>
        <dbReference type="ARBA" id="ARBA00022984"/>
    </source>
</evidence>